<proteinExistence type="predicted"/>
<evidence type="ECO:0000256" key="1">
    <source>
        <dbReference type="SAM" id="MobiDB-lite"/>
    </source>
</evidence>
<organism evidence="3 4">
    <name type="scientific">Psilocybe cyanescens</name>
    <dbReference type="NCBI Taxonomy" id="93625"/>
    <lineage>
        <taxon>Eukaryota</taxon>
        <taxon>Fungi</taxon>
        <taxon>Dikarya</taxon>
        <taxon>Basidiomycota</taxon>
        <taxon>Agaricomycotina</taxon>
        <taxon>Agaricomycetes</taxon>
        <taxon>Agaricomycetidae</taxon>
        <taxon>Agaricales</taxon>
        <taxon>Agaricineae</taxon>
        <taxon>Strophariaceae</taxon>
        <taxon>Psilocybe</taxon>
    </lineage>
</organism>
<dbReference type="AlphaFoldDB" id="A0A409WRH6"/>
<name>A0A409WRH6_PSICY</name>
<feature type="transmembrane region" description="Helical" evidence="2">
    <location>
        <begin position="39"/>
        <end position="61"/>
    </location>
</feature>
<dbReference type="Proteomes" id="UP000283269">
    <property type="component" value="Unassembled WGS sequence"/>
</dbReference>
<reference evidence="3 4" key="1">
    <citation type="journal article" date="2018" name="Evol. Lett.">
        <title>Horizontal gene cluster transfer increased hallucinogenic mushroom diversity.</title>
        <authorList>
            <person name="Reynolds H.T."/>
            <person name="Vijayakumar V."/>
            <person name="Gluck-Thaler E."/>
            <person name="Korotkin H.B."/>
            <person name="Matheny P.B."/>
            <person name="Slot J.C."/>
        </authorList>
    </citation>
    <scope>NUCLEOTIDE SEQUENCE [LARGE SCALE GENOMIC DNA]</scope>
    <source>
        <strain evidence="3 4">2631</strain>
    </source>
</reference>
<dbReference type="OrthoDB" id="3001992at2759"/>
<keyword evidence="2" id="KW-0812">Transmembrane</keyword>
<evidence type="ECO:0000313" key="4">
    <source>
        <dbReference type="Proteomes" id="UP000283269"/>
    </source>
</evidence>
<keyword evidence="2" id="KW-1133">Transmembrane helix</keyword>
<gene>
    <name evidence="3" type="ORF">CVT25_014542</name>
</gene>
<dbReference type="EMBL" id="NHYD01003284">
    <property type="protein sequence ID" value="PPQ81079.1"/>
    <property type="molecule type" value="Genomic_DNA"/>
</dbReference>
<evidence type="ECO:0000313" key="3">
    <source>
        <dbReference type="EMBL" id="PPQ81079.1"/>
    </source>
</evidence>
<dbReference type="InParanoid" id="A0A409WRH6"/>
<sequence length="292" mass="32508">MRITARDQGTIPVPMPMISAPPIIDTTPYSPTGLFAVKLYVFGGLAFMIGVVLTAIGFWIWTVIIKGEYADSPPWLDLHPERMREKEKARIARLKQQKAEKLEAKKRKQEEKFTPPPVRYQQRKDGRNRACSLPVKPALRKSSGSSFKTLQPRKSSLSASPSKGKRVSWASSTATLDVNGHASEKPIEEKSTGTPQRCRSTMQSQTSLPLLPPLPSLYEIISPVPKAHTSMSPSAELRARRGRQMIALTTPEIAARWAMPNDHIPGNIDCQDRGDSLDESSYPCYCGMTHQR</sequence>
<accession>A0A409WRH6</accession>
<keyword evidence="2" id="KW-0472">Membrane</keyword>
<feature type="region of interest" description="Disordered" evidence="1">
    <location>
        <begin position="96"/>
        <end position="201"/>
    </location>
</feature>
<feature type="compositionally biased region" description="Polar residues" evidence="1">
    <location>
        <begin position="192"/>
        <end position="201"/>
    </location>
</feature>
<keyword evidence="4" id="KW-1185">Reference proteome</keyword>
<evidence type="ECO:0000256" key="2">
    <source>
        <dbReference type="SAM" id="Phobius"/>
    </source>
</evidence>
<protein>
    <submittedName>
        <fullName evidence="3">Uncharacterized protein</fullName>
    </submittedName>
</protein>
<comment type="caution">
    <text evidence="3">The sequence shown here is derived from an EMBL/GenBank/DDBJ whole genome shotgun (WGS) entry which is preliminary data.</text>
</comment>
<feature type="compositionally biased region" description="Basic and acidic residues" evidence="1">
    <location>
        <begin position="97"/>
        <end position="113"/>
    </location>
</feature>
<feature type="compositionally biased region" description="Basic and acidic residues" evidence="1">
    <location>
        <begin position="182"/>
        <end position="191"/>
    </location>
</feature>
<feature type="compositionally biased region" description="Polar residues" evidence="1">
    <location>
        <begin position="142"/>
        <end position="161"/>
    </location>
</feature>